<dbReference type="RefSeq" id="WP_186291897.1">
    <property type="nucleotide sequence ID" value="NZ_CACSAS010000001.1"/>
</dbReference>
<organism evidence="2 3">
    <name type="scientific">Starkeya nomas</name>
    <dbReference type="NCBI Taxonomy" id="2666134"/>
    <lineage>
        <taxon>Bacteria</taxon>
        <taxon>Pseudomonadati</taxon>
        <taxon>Pseudomonadota</taxon>
        <taxon>Alphaproteobacteria</taxon>
        <taxon>Hyphomicrobiales</taxon>
        <taxon>Xanthobacteraceae</taxon>
        <taxon>Starkeya</taxon>
    </lineage>
</organism>
<keyword evidence="1" id="KW-1133">Transmembrane helix</keyword>
<accession>A0A5S9P4D8</accession>
<feature type="transmembrane region" description="Helical" evidence="1">
    <location>
        <begin position="35"/>
        <end position="55"/>
    </location>
</feature>
<reference evidence="2 3" key="1">
    <citation type="submission" date="2019-12" db="EMBL/GenBank/DDBJ databases">
        <authorList>
            <person name="Reyes-Prieto M."/>
        </authorList>
    </citation>
    <scope>NUCLEOTIDE SEQUENCE [LARGE SCALE GENOMIC DNA]</scope>
    <source>
        <strain evidence="2">HF14-78462</strain>
    </source>
</reference>
<dbReference type="AlphaFoldDB" id="A0A5S9P4D8"/>
<keyword evidence="3" id="KW-1185">Reference proteome</keyword>
<sequence length="56" mass="6215">MVQDSDDHRVAEHGEVVVKADIEERQAAEVRPMRYVLGIGLALAILAMVVIAFLLR</sequence>
<evidence type="ECO:0000313" key="2">
    <source>
        <dbReference type="EMBL" id="CAA0098262.1"/>
    </source>
</evidence>
<evidence type="ECO:0000256" key="1">
    <source>
        <dbReference type="SAM" id="Phobius"/>
    </source>
</evidence>
<gene>
    <name evidence="2" type="ORF">STARVERO_02261</name>
</gene>
<keyword evidence="1" id="KW-0472">Membrane</keyword>
<name>A0A5S9P4D8_9HYPH</name>
<proteinExistence type="predicted"/>
<evidence type="ECO:0000313" key="3">
    <source>
        <dbReference type="Proteomes" id="UP000433050"/>
    </source>
</evidence>
<protein>
    <submittedName>
        <fullName evidence="2">Uncharacterized protein</fullName>
    </submittedName>
</protein>
<keyword evidence="1" id="KW-0812">Transmembrane</keyword>
<dbReference type="EMBL" id="CACSAS010000001">
    <property type="protein sequence ID" value="CAA0098262.1"/>
    <property type="molecule type" value="Genomic_DNA"/>
</dbReference>
<dbReference type="Proteomes" id="UP000433050">
    <property type="component" value="Unassembled WGS sequence"/>
</dbReference>